<feature type="region of interest" description="Disordered" evidence="1">
    <location>
        <begin position="782"/>
        <end position="849"/>
    </location>
</feature>
<dbReference type="VEuPathDB" id="ToxoDB:EMWEY_00011410"/>
<dbReference type="PANTHER" id="PTHR13491">
    <property type="entry name" value="ZCCHC10 PROTEIN"/>
    <property type="match status" value="1"/>
</dbReference>
<reference evidence="2" key="1">
    <citation type="submission" date="2013-10" db="EMBL/GenBank/DDBJ databases">
        <title>Genomic analysis of the causative agents of coccidiosis in chickens.</title>
        <authorList>
            <person name="Reid A.J."/>
            <person name="Blake D."/>
            <person name="Billington K."/>
            <person name="Browne H."/>
            <person name="Dunn M."/>
            <person name="Hung S."/>
            <person name="Kawahara F."/>
            <person name="Miranda-Saavedra D."/>
            <person name="Mourier T."/>
            <person name="Nagra H."/>
            <person name="Otto T.D."/>
            <person name="Rawlings N."/>
            <person name="Sanchez A."/>
            <person name="Sanders M."/>
            <person name="Subramaniam C."/>
            <person name="Tay Y."/>
            <person name="Dear P."/>
            <person name="Doerig C."/>
            <person name="Gruber A."/>
            <person name="Parkinson J."/>
            <person name="Shirley M."/>
            <person name="Wan K.L."/>
            <person name="Berriman M."/>
            <person name="Tomley F."/>
            <person name="Pain A."/>
        </authorList>
    </citation>
    <scope>NUCLEOTIDE SEQUENCE [LARGE SCALE GENOMIC DNA]</scope>
    <source>
        <strain evidence="2">Weybridge</strain>
    </source>
</reference>
<dbReference type="Proteomes" id="UP000030763">
    <property type="component" value="Unassembled WGS sequence"/>
</dbReference>
<evidence type="ECO:0000313" key="2">
    <source>
        <dbReference type="EMBL" id="CDJ57787.1"/>
    </source>
</evidence>
<keyword evidence="3" id="KW-1185">Reference proteome</keyword>
<reference evidence="2" key="2">
    <citation type="submission" date="2013-10" db="EMBL/GenBank/DDBJ databases">
        <authorList>
            <person name="Aslett M."/>
        </authorList>
    </citation>
    <scope>NUCLEOTIDE SEQUENCE [LARGE SCALE GENOMIC DNA]</scope>
    <source>
        <strain evidence="2">Weybridge</strain>
    </source>
</reference>
<sequence length="1574" mass="169746">MTYQKHSTASGALGLSGLGEACSGRLTRSRGGSNAEHAQQPSTAAQSIASLGACGDCGSIEEANSCRSCGGSRNAGSSSCNRNSSSNENRGDGDFVSDVLLREFEFEDFSRASCWEQLQYELVSCLRRLPIIAARSLYLQQVANAHVEAASAASGASVHTVACMHSDASCSSSWHACAVPPPQFACLCCSPQQQQQQQRCALSLQLFAPLVLQLLLHIPKLPIASPKYAEGHPGQHLRITYTRAPPLPEFGCCCSSSSRSNSTIWASADAPRPEQQPPEGLRLSSPSMSPIYFDSSTDGCNSTGSSSSNKKNNKELRCGICAACILKWEHFFPSRAPSIQRSFGVSEFLQIETVRLCEVPDAAADAAAESTGCADQGAGPATRGAAAAVPLRVRKETARASLAALGIASRAAELRQLESAGQLQQHQQRQLLSQLPLFSLHDPQHGDCVGSQVLVCPASVGSGFATEASAAEAAPEDDEEAGAGGRKGSALLIRQYESRCLSSDFVDCDLSTFLHLLLPHLGAKLRQVPQSHEQHHALSLLQQLVVTAQYTYFLPSPWQQTYNSRQAGGALAAAVVVGPEAWWLHQTNYTSDVGKGTSSCGSNSSNSRSGPSECIISEWREVAVGAATLPLGSDGTPAPSADKLLQQLLLQRCPFEALHVIWCSPMQPLRDFWSSSSSGSRPLAAALDCRLRLNLNASLFLAHEKLVQHYSMSLKTLERQAQHATDFLQEDAWQQQCGVTSRVYQLSRLLLLAGRSSSNCSIKQQPFASLTSKAFRDIERARIRRREPHGVRMKGQSATPTKRSRRDSTSSLRNSSNSSSDSSSHNSSSQNSSSHNSSSNDSSSRNASIYSTTREAEAAAIEAEVQHLFRPMTRQQQLLIHEQQVKRLLLIGISSCTPCSCCCSACGCCGIDLAFALLWGSSSSSSFFAELALCAGEQQRLVEVQRLWQRLLMQLRWMWDRRLLLPRVVSGLTAATSIACAAEAAEATAKAEAAATNGCEPRGALAAGLGVACCPDGPSALPDVCCCSLQQQLQQLNCATQQQRLQWLLQDMPREQQQQPFESLRFVLPPPEGLSHFHEPILPILPPITEASLTTERLSLLDRCLKVFALHVFIAAPLCDDKKKGLRYLCVQLYSAAGTQGTLAMHAALLRERNRSGYAARKDFGDHCEELLRVANKDACTSQASAVWWQHCFACLPRSVEQLLQQRGQLLQEREKAHSAALSALRASGYTREAVLQAARAATAAAVTAAAAFAAAQSEESQKPDCGNVECSAKVEKEQLFFNSLVEGEGALHGLESLTATDLLVQLLRVLVASLVEQCRLTCACVLGSIRRRDSRRCMYVPGVAAARCTVGNSCCKGRLFPCHIPALQAAADDLQRHAIAHAAGAAAAAADDALAWLPPLALLAACMRCEYIISAAVGLCRLIGTDPPALAIVNRALQLLLLRLQQQEQAAAAAASCSTGRREGTRQTVRKFPEAECDILLPILSCSEKRALQQMLNRYQGPTKNSAATTAEAATAPWEAVLPWPPFAQEFVLLLQSHTSDGNQQGALRKWVFYCREQHADRAFAVTRERCIQ</sequence>
<dbReference type="OMA" id="CIISEWR"/>
<feature type="compositionally biased region" description="Low complexity" evidence="1">
    <location>
        <begin position="809"/>
        <end position="848"/>
    </location>
</feature>
<feature type="region of interest" description="Disordered" evidence="1">
    <location>
        <begin position="267"/>
        <end position="287"/>
    </location>
</feature>
<dbReference type="EMBL" id="HG719377">
    <property type="protein sequence ID" value="CDJ57787.1"/>
    <property type="molecule type" value="Genomic_DNA"/>
</dbReference>
<evidence type="ECO:0000313" key="3">
    <source>
        <dbReference type="Proteomes" id="UP000030763"/>
    </source>
</evidence>
<dbReference type="InterPro" id="IPR039715">
    <property type="entry name" value="ZCCHC10"/>
</dbReference>
<dbReference type="GeneID" id="25335127"/>
<dbReference type="RefSeq" id="XP_013334435.1">
    <property type="nucleotide sequence ID" value="XM_013478981.1"/>
</dbReference>
<accession>U6M0M6</accession>
<gene>
    <name evidence="2" type="ORF">EMWEY_00011410</name>
</gene>
<organism evidence="2 3">
    <name type="scientific">Eimeria maxima</name>
    <name type="common">Coccidian parasite</name>
    <dbReference type="NCBI Taxonomy" id="5804"/>
    <lineage>
        <taxon>Eukaryota</taxon>
        <taxon>Sar</taxon>
        <taxon>Alveolata</taxon>
        <taxon>Apicomplexa</taxon>
        <taxon>Conoidasida</taxon>
        <taxon>Coccidia</taxon>
        <taxon>Eucoccidiorida</taxon>
        <taxon>Eimeriorina</taxon>
        <taxon>Eimeriidae</taxon>
        <taxon>Eimeria</taxon>
    </lineage>
</organism>
<evidence type="ECO:0000256" key="1">
    <source>
        <dbReference type="SAM" id="MobiDB-lite"/>
    </source>
</evidence>
<proteinExistence type="predicted"/>
<feature type="compositionally biased region" description="Low complexity" evidence="1">
    <location>
        <begin position="72"/>
        <end position="88"/>
    </location>
</feature>
<name>U6M0M6_EIMMA</name>
<protein>
    <submittedName>
        <fullName evidence="2">Uncharacterized protein</fullName>
    </submittedName>
</protein>
<dbReference type="PANTHER" id="PTHR13491:SF0">
    <property type="entry name" value="ZINC FINGER CCHC DOMAIN-CONTAINING PROTEIN 10"/>
    <property type="match status" value="1"/>
</dbReference>
<feature type="region of interest" description="Disordered" evidence="1">
    <location>
        <begin position="72"/>
        <end position="92"/>
    </location>
</feature>
<dbReference type="OrthoDB" id="331752at2759"/>